<dbReference type="RefSeq" id="WP_105912496.1">
    <property type="nucleotide sequence ID" value="NZ_NXGH01000036.1"/>
</dbReference>
<feature type="transmembrane region" description="Helical" evidence="6">
    <location>
        <begin position="219"/>
        <end position="239"/>
    </location>
</feature>
<keyword evidence="3 6" id="KW-0812">Transmembrane</keyword>
<feature type="transmembrane region" description="Helical" evidence="6">
    <location>
        <begin position="108"/>
        <end position="125"/>
    </location>
</feature>
<feature type="transmembrane region" description="Helical" evidence="6">
    <location>
        <begin position="367"/>
        <end position="386"/>
    </location>
</feature>
<reference evidence="7 8" key="1">
    <citation type="submission" date="2017-09" db="EMBL/GenBank/DDBJ databases">
        <title>Reassesment of A. cryaerophilus.</title>
        <authorList>
            <person name="Perez-Cataluna A."/>
            <person name="Collado L."/>
            <person name="Salgado O."/>
            <person name="Lefinanco V."/>
            <person name="Figueras M.J."/>
        </authorList>
    </citation>
    <scope>NUCLEOTIDE SEQUENCE [LARGE SCALE GENOMIC DNA]</scope>
    <source>
        <strain evidence="7 8">LMG 9871</strain>
    </source>
</reference>
<feature type="transmembrane region" description="Helical" evidence="6">
    <location>
        <begin position="331"/>
        <end position="355"/>
    </location>
</feature>
<proteinExistence type="predicted"/>
<dbReference type="InterPro" id="IPR002797">
    <property type="entry name" value="Polysacc_synth"/>
</dbReference>
<organism evidence="7 8">
    <name type="scientific">Aliarcobacter cryaerophilus</name>
    <dbReference type="NCBI Taxonomy" id="28198"/>
    <lineage>
        <taxon>Bacteria</taxon>
        <taxon>Pseudomonadati</taxon>
        <taxon>Campylobacterota</taxon>
        <taxon>Epsilonproteobacteria</taxon>
        <taxon>Campylobacterales</taxon>
        <taxon>Arcobacteraceae</taxon>
        <taxon>Aliarcobacter</taxon>
    </lineage>
</organism>
<dbReference type="Pfam" id="PF01943">
    <property type="entry name" value="Polysacc_synt"/>
    <property type="match status" value="1"/>
</dbReference>
<feature type="transmembrane region" description="Helical" evidence="6">
    <location>
        <begin position="429"/>
        <end position="448"/>
    </location>
</feature>
<feature type="transmembrane region" description="Helical" evidence="6">
    <location>
        <begin position="82"/>
        <end position="102"/>
    </location>
</feature>
<feature type="transmembrane region" description="Helical" evidence="6">
    <location>
        <begin position="173"/>
        <end position="198"/>
    </location>
</feature>
<accession>A0A2S9SMR2</accession>
<feature type="transmembrane region" description="Helical" evidence="6">
    <location>
        <begin position="454"/>
        <end position="478"/>
    </location>
</feature>
<feature type="transmembrane region" description="Helical" evidence="6">
    <location>
        <begin position="259"/>
        <end position="278"/>
    </location>
</feature>
<evidence type="ECO:0000256" key="3">
    <source>
        <dbReference type="ARBA" id="ARBA00022692"/>
    </source>
</evidence>
<dbReference type="EMBL" id="NXGH01000036">
    <property type="protein sequence ID" value="PRM87878.1"/>
    <property type="molecule type" value="Genomic_DNA"/>
</dbReference>
<name>A0A2S9SMR2_9BACT</name>
<protein>
    <recommendedName>
        <fullName evidence="9">Oligosaccharide flippase family protein</fullName>
    </recommendedName>
</protein>
<evidence type="ECO:0000313" key="7">
    <source>
        <dbReference type="EMBL" id="PRM87878.1"/>
    </source>
</evidence>
<dbReference type="InterPro" id="IPR050833">
    <property type="entry name" value="Poly_Biosynth_Transport"/>
</dbReference>
<gene>
    <name evidence="7" type="ORF">CJ671_09655</name>
</gene>
<feature type="transmembrane region" description="Helical" evidence="6">
    <location>
        <begin position="146"/>
        <end position="167"/>
    </location>
</feature>
<dbReference type="PANTHER" id="PTHR30250">
    <property type="entry name" value="PST FAMILY PREDICTED COLANIC ACID TRANSPORTER"/>
    <property type="match status" value="1"/>
</dbReference>
<evidence type="ECO:0000313" key="8">
    <source>
        <dbReference type="Proteomes" id="UP000238649"/>
    </source>
</evidence>
<dbReference type="PANTHER" id="PTHR30250:SF11">
    <property type="entry name" value="O-ANTIGEN TRANSPORTER-RELATED"/>
    <property type="match status" value="1"/>
</dbReference>
<evidence type="ECO:0008006" key="9">
    <source>
        <dbReference type="Google" id="ProtNLM"/>
    </source>
</evidence>
<keyword evidence="5 6" id="KW-0472">Membrane</keyword>
<evidence type="ECO:0000256" key="1">
    <source>
        <dbReference type="ARBA" id="ARBA00004651"/>
    </source>
</evidence>
<feature type="transmembrane region" description="Helical" evidence="6">
    <location>
        <begin position="299"/>
        <end position="319"/>
    </location>
</feature>
<sequence length="492" mass="57657">MTNISFKQRYIYTLFFNILNSFISFVTSIIVIRYLTPAEYGNYQFLFSIFVAILTFANLNTQNGYFTFISQKKESFSFYRDYVIWEFIQIFIVLIIVLGIYFTNIVDLFLNQDITLVILALFAVYGTKNIRELITNTFESKRMTTFYLKSTFIINVLNLFLIVIFAINDILNTAIIFTFIILEFFLYLLIAIIVFLKRKDEFIEKNNKIYDFKLNFNRYFNYVKPLFFSSLIASIYLFLERWLLQKYGGAEQQAYLSLAIQFSTIILILTTSILKIFWKEVAEHIADKNLEVLEKIFKNAIENIFIITSLISIFFIVNAKEIILLIYGEKYLPGVIVFMLISFYTIHQTLGQLYGTFMLASEETKSYSYISIFFSILSIPLMFIAVSPKEIYGLELGALGIAIVMVFIQLLSVNTLGYVIKRKFGFQSIFLFQLKYLFLYGLILVALKSLVQNIFANISLNLILQISILSIILLLRYYRELIKFMKKEKINE</sequence>
<evidence type="ECO:0000256" key="5">
    <source>
        <dbReference type="ARBA" id="ARBA00023136"/>
    </source>
</evidence>
<evidence type="ECO:0000256" key="6">
    <source>
        <dbReference type="SAM" id="Phobius"/>
    </source>
</evidence>
<feature type="transmembrane region" description="Helical" evidence="6">
    <location>
        <begin position="12"/>
        <end position="35"/>
    </location>
</feature>
<dbReference type="OrthoDB" id="5439230at2"/>
<evidence type="ECO:0000256" key="2">
    <source>
        <dbReference type="ARBA" id="ARBA00022475"/>
    </source>
</evidence>
<dbReference type="AlphaFoldDB" id="A0A2S9SMR2"/>
<dbReference type="GO" id="GO:0005886">
    <property type="term" value="C:plasma membrane"/>
    <property type="evidence" value="ECO:0007669"/>
    <property type="project" value="UniProtKB-SubCell"/>
</dbReference>
<evidence type="ECO:0000256" key="4">
    <source>
        <dbReference type="ARBA" id="ARBA00022989"/>
    </source>
</evidence>
<comment type="caution">
    <text evidence="7">The sequence shown here is derived from an EMBL/GenBank/DDBJ whole genome shotgun (WGS) entry which is preliminary data.</text>
</comment>
<comment type="subcellular location">
    <subcellularLocation>
        <location evidence="1">Cell membrane</location>
        <topology evidence="1">Multi-pass membrane protein</topology>
    </subcellularLocation>
</comment>
<keyword evidence="2" id="KW-1003">Cell membrane</keyword>
<dbReference type="Proteomes" id="UP000238649">
    <property type="component" value="Unassembled WGS sequence"/>
</dbReference>
<feature type="transmembrane region" description="Helical" evidence="6">
    <location>
        <begin position="41"/>
        <end position="61"/>
    </location>
</feature>
<keyword evidence="4 6" id="KW-1133">Transmembrane helix</keyword>
<feature type="transmembrane region" description="Helical" evidence="6">
    <location>
        <begin position="398"/>
        <end position="420"/>
    </location>
</feature>